<reference evidence="1 2" key="1">
    <citation type="journal article" date="2015" name="Nature">
        <title>rRNA introns, odd ribosomes, and small enigmatic genomes across a large radiation of phyla.</title>
        <authorList>
            <person name="Brown C.T."/>
            <person name="Hug L.A."/>
            <person name="Thomas B.C."/>
            <person name="Sharon I."/>
            <person name="Castelle C.J."/>
            <person name="Singh A."/>
            <person name="Wilkins M.J."/>
            <person name="Williams K.H."/>
            <person name="Banfield J.F."/>
        </authorList>
    </citation>
    <scope>NUCLEOTIDE SEQUENCE [LARGE SCALE GENOMIC DNA]</scope>
</reference>
<dbReference type="AlphaFoldDB" id="A0A0G2B1R7"/>
<dbReference type="EMBL" id="LCSD01000004">
    <property type="protein sequence ID" value="KKW47857.1"/>
    <property type="molecule type" value="Genomic_DNA"/>
</dbReference>
<organism evidence="1 2">
    <name type="scientific">Candidatus Kaiserbacteria bacterium GW2011_GWA2_58_9</name>
    <dbReference type="NCBI Taxonomy" id="1618672"/>
    <lineage>
        <taxon>Bacteria</taxon>
        <taxon>Candidatus Kaiseribacteriota</taxon>
    </lineage>
</organism>
<proteinExistence type="predicted"/>
<evidence type="ECO:0000313" key="1">
    <source>
        <dbReference type="EMBL" id="KKW47857.1"/>
    </source>
</evidence>
<protein>
    <recommendedName>
        <fullName evidence="3">Protein containing DUF1814</fullName>
    </recommendedName>
</protein>
<dbReference type="Pfam" id="PF08843">
    <property type="entry name" value="AbiEii"/>
    <property type="match status" value="1"/>
</dbReference>
<dbReference type="InterPro" id="IPR014942">
    <property type="entry name" value="AbiEii"/>
</dbReference>
<name>A0A0G2B1R7_9BACT</name>
<dbReference type="Proteomes" id="UP000034789">
    <property type="component" value="Unassembled WGS sequence"/>
</dbReference>
<evidence type="ECO:0000313" key="2">
    <source>
        <dbReference type="Proteomes" id="UP000034789"/>
    </source>
</evidence>
<gene>
    <name evidence="1" type="ORF">UY98_C0004G0009</name>
</gene>
<evidence type="ECO:0008006" key="3">
    <source>
        <dbReference type="Google" id="ProtNLM"/>
    </source>
</evidence>
<comment type="caution">
    <text evidence="1">The sequence shown here is derived from an EMBL/GenBank/DDBJ whole genome shotgun (WGS) entry which is preliminary data.</text>
</comment>
<sequence length="437" mass="51482">MSDRIIAILKKELDELAVHGELRADVRQNKLKEALQYLVLDFIYHHPEYSKWVMYGGSALRIIHGLDRMSVDLDFEVAHDVDKTFLEELRKETETHFANTYGTTGDFFTLKIISTRSLLLKFNVGNVLDFGHTSKQVHVKIDLNHFVAPKTVTERRPINHGQTSFVILTYNKGALMASKIAAILLREERGVGNNTYNYKGRDIYDLLWYMKEKTTPDFDYLNAKLTERKKAIPDIRTLFDTLTVDILNYEKMDDCLKDDLSYLFENPHQFDTWSRTWRDSYLRYLNDYKIRIITKLDKIRVNHWVLIGKADEHDFEYWYKTTENSLGRIVYRLHEDCIIYGEHDVSVEIDEELEGLIEFSSNILYSRTEAEEKKLKRYATLFHKKTENYFKKTNRVMLGDVIATKVIRMTADNLNPKEQILLNRSALESRELDDFLK</sequence>
<dbReference type="Gene3D" id="3.10.450.620">
    <property type="entry name" value="JHP933, nucleotidyltransferase-like core domain"/>
    <property type="match status" value="1"/>
</dbReference>
<accession>A0A0G2B1R7</accession>